<dbReference type="AlphaFoldDB" id="W9YZ19"/>
<gene>
    <name evidence="2" type="ORF">FOMG_18870</name>
</gene>
<evidence type="ECO:0000256" key="1">
    <source>
        <dbReference type="SAM" id="MobiDB-lite"/>
    </source>
</evidence>
<name>W9YZ19_FUSOX</name>
<reference evidence="2" key="1">
    <citation type="submission" date="2012-04" db="EMBL/GenBank/DDBJ databases">
        <title>The Genome Sequence of Fusarium oxysporum melonis.</title>
        <authorList>
            <consortium name="The Broad Institute Genome Sequencing Platform"/>
            <person name="Ma L.-J."/>
            <person name="Gale L.R."/>
            <person name="Schwartz D.C."/>
            <person name="Zhou S."/>
            <person name="Corby-Kistler H."/>
            <person name="Young S.K."/>
            <person name="Zeng Q."/>
            <person name="Gargeya S."/>
            <person name="Fitzgerald M."/>
            <person name="Haas B."/>
            <person name="Abouelleil A."/>
            <person name="Alvarado L."/>
            <person name="Arachchi H.M."/>
            <person name="Berlin A."/>
            <person name="Brown A."/>
            <person name="Chapman S.B."/>
            <person name="Chen Z."/>
            <person name="Dunbar C."/>
            <person name="Freedman E."/>
            <person name="Gearin G."/>
            <person name="Goldberg J."/>
            <person name="Griggs A."/>
            <person name="Gujja S."/>
            <person name="Heiman D."/>
            <person name="Howarth C."/>
            <person name="Larson L."/>
            <person name="Lui A."/>
            <person name="MacDonald P.J.P."/>
            <person name="Montmayeur A."/>
            <person name="Murphy C."/>
            <person name="Neiman D."/>
            <person name="Pearson M."/>
            <person name="Priest M."/>
            <person name="Roberts A."/>
            <person name="Saif S."/>
            <person name="Shea T."/>
            <person name="Shenoy N."/>
            <person name="Sisk P."/>
            <person name="Stolte C."/>
            <person name="Sykes S."/>
            <person name="Wortman J."/>
            <person name="Nusbaum C."/>
            <person name="Birren B."/>
        </authorList>
    </citation>
    <scope>NUCLEOTIDE SEQUENCE</scope>
    <source>
        <strain evidence="2">26406</strain>
    </source>
</reference>
<feature type="compositionally biased region" description="Basic and acidic residues" evidence="1">
    <location>
        <begin position="23"/>
        <end position="34"/>
    </location>
</feature>
<feature type="region of interest" description="Disordered" evidence="1">
    <location>
        <begin position="1"/>
        <end position="34"/>
    </location>
</feature>
<accession>W9YZ19</accession>
<reference evidence="2" key="2">
    <citation type="submission" date="2012-05" db="EMBL/GenBank/DDBJ databases">
        <title>Annotation of the Genome Sequence of Fusarium oxysporum f. sp. melonis 26406.</title>
        <authorList>
            <consortium name="The Broad Institute Genomics Platform"/>
            <person name="Ma L.-J."/>
            <person name="Corby-Kistler H."/>
            <person name="Broz K."/>
            <person name="Gale L.R."/>
            <person name="Jonkers W."/>
            <person name="O'Donnell K."/>
            <person name="Ploetz R."/>
            <person name="Steinberg C."/>
            <person name="Schwartz D.C."/>
            <person name="VanEtten H."/>
            <person name="Zhou S."/>
            <person name="Young S.K."/>
            <person name="Zeng Q."/>
            <person name="Gargeya S."/>
            <person name="Fitzgerald M."/>
            <person name="Abouelleil A."/>
            <person name="Alvarado L."/>
            <person name="Chapman S.B."/>
            <person name="Gainer-Dewar J."/>
            <person name="Goldberg J."/>
            <person name="Griggs A."/>
            <person name="Gujja S."/>
            <person name="Hansen M."/>
            <person name="Howarth C."/>
            <person name="Imamovic A."/>
            <person name="Ireland A."/>
            <person name="Larimer J."/>
            <person name="McCowan C."/>
            <person name="Murphy C."/>
            <person name="Pearson M."/>
            <person name="Poon T.W."/>
            <person name="Priest M."/>
            <person name="Roberts A."/>
            <person name="Saif S."/>
            <person name="Shea T."/>
            <person name="Sykes S."/>
            <person name="Wortman J."/>
            <person name="Nusbaum C."/>
            <person name="Birren B."/>
        </authorList>
    </citation>
    <scope>NUCLEOTIDE SEQUENCE</scope>
    <source>
        <strain evidence="2">26406</strain>
    </source>
</reference>
<organism evidence="2">
    <name type="scientific">Fusarium oxysporum f. sp. melonis 26406</name>
    <dbReference type="NCBI Taxonomy" id="1089452"/>
    <lineage>
        <taxon>Eukaryota</taxon>
        <taxon>Fungi</taxon>
        <taxon>Dikarya</taxon>
        <taxon>Ascomycota</taxon>
        <taxon>Pezizomycotina</taxon>
        <taxon>Sordariomycetes</taxon>
        <taxon>Hypocreomycetidae</taxon>
        <taxon>Hypocreales</taxon>
        <taxon>Nectriaceae</taxon>
        <taxon>Fusarium</taxon>
        <taxon>Fusarium oxysporum species complex</taxon>
    </lineage>
</organism>
<dbReference type="VEuPathDB" id="FungiDB:FOMG_18870"/>
<dbReference type="Proteomes" id="UP000030703">
    <property type="component" value="Unassembled WGS sequence"/>
</dbReference>
<proteinExistence type="predicted"/>
<dbReference type="HOGENOM" id="CLU_3377152_0_0_1"/>
<sequence length="34" mass="4225">MIRTHQQLQWGLPREPEATTDGRMVEPVRRWRHR</sequence>
<dbReference type="EMBL" id="JH659495">
    <property type="protein sequence ID" value="EXK24400.1"/>
    <property type="molecule type" value="Genomic_DNA"/>
</dbReference>
<protein>
    <submittedName>
        <fullName evidence="2">Uncharacterized protein</fullName>
    </submittedName>
</protein>
<evidence type="ECO:0000313" key="2">
    <source>
        <dbReference type="EMBL" id="EXK24400.1"/>
    </source>
</evidence>